<evidence type="ECO:0000256" key="9">
    <source>
        <dbReference type="ARBA" id="ARBA00047639"/>
    </source>
</evidence>
<evidence type="ECO:0000313" key="13">
    <source>
        <dbReference type="Proteomes" id="UP001592528"/>
    </source>
</evidence>
<dbReference type="PIRSF" id="PIRSF001549">
    <property type="entry name" value="His-tRNA_synth"/>
    <property type="match status" value="1"/>
</dbReference>
<evidence type="ECO:0000256" key="8">
    <source>
        <dbReference type="ARBA" id="ARBA00023146"/>
    </source>
</evidence>
<name>A0ABV6UTJ7_9ACTN</name>
<dbReference type="SUPFAM" id="SSF52954">
    <property type="entry name" value="Class II aaRS ABD-related"/>
    <property type="match status" value="1"/>
</dbReference>
<dbReference type="InterPro" id="IPR006195">
    <property type="entry name" value="aa-tRNA-synth_II"/>
</dbReference>
<keyword evidence="13" id="KW-1185">Reference proteome</keyword>
<gene>
    <name evidence="10 12" type="primary">hisS</name>
    <name evidence="12" type="ORF">ACEZDJ_25760</name>
</gene>
<keyword evidence="3 10" id="KW-0963">Cytoplasm</keyword>
<evidence type="ECO:0000256" key="7">
    <source>
        <dbReference type="ARBA" id="ARBA00022917"/>
    </source>
</evidence>
<accession>A0ABV6UTJ7</accession>
<dbReference type="InterPro" id="IPR004154">
    <property type="entry name" value="Anticodon-bd"/>
</dbReference>
<keyword evidence="8 10" id="KW-0030">Aminoacyl-tRNA synthetase</keyword>
<dbReference type="Gene3D" id="3.40.50.800">
    <property type="entry name" value="Anticodon-binding domain"/>
    <property type="match status" value="1"/>
</dbReference>
<keyword evidence="4 10" id="KW-0436">Ligase</keyword>
<protein>
    <recommendedName>
        <fullName evidence="10">Histidine--tRNA ligase</fullName>
        <ecNumber evidence="10">6.1.1.21</ecNumber>
    </recommendedName>
    <alternativeName>
        <fullName evidence="10">Histidyl-tRNA synthetase</fullName>
        <shortName evidence="10">HisRS</shortName>
    </alternativeName>
</protein>
<evidence type="ECO:0000256" key="10">
    <source>
        <dbReference type="HAMAP-Rule" id="MF_00127"/>
    </source>
</evidence>
<sequence length="421" mass="45650">MSSSFQAPKGTYDILPAEAATVLAVREALAAPLRRAGYGYIETPVFEDINLFSRGVGESTDIVSKEMFTLTTLGGDNLALRPEGTASVLRATLEANLHRVGNLPVKLWYSGSQYRYEKPQKGRYRQFWQVGAEAIGAEDPALDAELIILAFDAYRSLGLRDFRILLNSLGDKQCRPVYRAALQEFLRGLDLDADTVRRAEINPLRVLDDKRPEVQKQLVGAPMLVDYLCEDCKAYHEQVRAVLTDAGVAFEDDTKLVRGLDYYTRTTFEFVHDGLGSQSAVGGGGRYDGLSEMIGGPALPSVGWALGVDRTVLALEVEGIELPGAAASDVFAVPLGEQARTVLFRTVTELRRAGVSADIVFGGKGLKAAMKAADRSGARYALVAGDRDLADDLVQLKDLTTGDQTPVALDALVTTLKEKLS</sequence>
<comment type="catalytic activity">
    <reaction evidence="9 10">
        <text>tRNA(His) + L-histidine + ATP = L-histidyl-tRNA(His) + AMP + diphosphate + H(+)</text>
        <dbReference type="Rhea" id="RHEA:17313"/>
        <dbReference type="Rhea" id="RHEA-COMP:9665"/>
        <dbReference type="Rhea" id="RHEA-COMP:9689"/>
        <dbReference type="ChEBI" id="CHEBI:15378"/>
        <dbReference type="ChEBI" id="CHEBI:30616"/>
        <dbReference type="ChEBI" id="CHEBI:33019"/>
        <dbReference type="ChEBI" id="CHEBI:57595"/>
        <dbReference type="ChEBI" id="CHEBI:78442"/>
        <dbReference type="ChEBI" id="CHEBI:78527"/>
        <dbReference type="ChEBI" id="CHEBI:456215"/>
        <dbReference type="EC" id="6.1.1.21"/>
    </reaction>
</comment>
<dbReference type="Proteomes" id="UP001592528">
    <property type="component" value="Unassembled WGS sequence"/>
</dbReference>
<dbReference type="InterPro" id="IPR036621">
    <property type="entry name" value="Anticodon-bd_dom_sf"/>
</dbReference>
<dbReference type="RefSeq" id="WP_030248747.1">
    <property type="nucleotide sequence ID" value="NZ_JBHEZZ010000016.1"/>
</dbReference>
<comment type="subunit">
    <text evidence="2 10">Homodimer.</text>
</comment>
<dbReference type="SUPFAM" id="SSF55681">
    <property type="entry name" value="Class II aaRS and biotin synthetases"/>
    <property type="match status" value="1"/>
</dbReference>
<keyword evidence="7 10" id="KW-0648">Protein biosynthesis</keyword>
<dbReference type="InterPro" id="IPR045864">
    <property type="entry name" value="aa-tRNA-synth_II/BPL/LPL"/>
</dbReference>
<evidence type="ECO:0000259" key="11">
    <source>
        <dbReference type="PROSITE" id="PS50862"/>
    </source>
</evidence>
<proteinExistence type="inferred from homology"/>
<dbReference type="InterPro" id="IPR033656">
    <property type="entry name" value="HisRS_anticodon"/>
</dbReference>
<dbReference type="InterPro" id="IPR041715">
    <property type="entry name" value="HisRS-like_core"/>
</dbReference>
<evidence type="ECO:0000256" key="1">
    <source>
        <dbReference type="ARBA" id="ARBA00008226"/>
    </source>
</evidence>
<dbReference type="PROSITE" id="PS50862">
    <property type="entry name" value="AA_TRNA_LIGASE_II"/>
    <property type="match status" value="1"/>
</dbReference>
<comment type="subcellular location">
    <subcellularLocation>
        <location evidence="10">Cytoplasm</location>
    </subcellularLocation>
</comment>
<dbReference type="PANTHER" id="PTHR43707:SF1">
    <property type="entry name" value="HISTIDINE--TRNA LIGASE, MITOCHONDRIAL-RELATED"/>
    <property type="match status" value="1"/>
</dbReference>
<dbReference type="InterPro" id="IPR015807">
    <property type="entry name" value="His-tRNA-ligase"/>
</dbReference>
<dbReference type="PANTHER" id="PTHR43707">
    <property type="entry name" value="HISTIDYL-TRNA SYNTHETASE"/>
    <property type="match status" value="1"/>
</dbReference>
<evidence type="ECO:0000256" key="2">
    <source>
        <dbReference type="ARBA" id="ARBA00011738"/>
    </source>
</evidence>
<keyword evidence="6 10" id="KW-0067">ATP-binding</keyword>
<dbReference type="Gene3D" id="3.30.930.10">
    <property type="entry name" value="Bira Bifunctional Protein, Domain 2"/>
    <property type="match status" value="1"/>
</dbReference>
<dbReference type="CDD" id="cd00859">
    <property type="entry name" value="HisRS_anticodon"/>
    <property type="match status" value="1"/>
</dbReference>
<dbReference type="Pfam" id="PF03129">
    <property type="entry name" value="HGTP_anticodon"/>
    <property type="match status" value="1"/>
</dbReference>
<dbReference type="HAMAP" id="MF_00127">
    <property type="entry name" value="His_tRNA_synth"/>
    <property type="match status" value="1"/>
</dbReference>
<evidence type="ECO:0000256" key="5">
    <source>
        <dbReference type="ARBA" id="ARBA00022741"/>
    </source>
</evidence>
<dbReference type="EMBL" id="JBHEZZ010000016">
    <property type="protein sequence ID" value="MFC1404706.1"/>
    <property type="molecule type" value="Genomic_DNA"/>
</dbReference>
<comment type="similarity">
    <text evidence="1 10">Belongs to the class-II aminoacyl-tRNA synthetase family.</text>
</comment>
<dbReference type="GO" id="GO:0004821">
    <property type="term" value="F:histidine-tRNA ligase activity"/>
    <property type="evidence" value="ECO:0007669"/>
    <property type="project" value="UniProtKB-EC"/>
</dbReference>
<evidence type="ECO:0000256" key="3">
    <source>
        <dbReference type="ARBA" id="ARBA00022490"/>
    </source>
</evidence>
<organism evidence="12 13">
    <name type="scientific">Streptacidiphilus cavernicola</name>
    <dbReference type="NCBI Taxonomy" id="3342716"/>
    <lineage>
        <taxon>Bacteria</taxon>
        <taxon>Bacillati</taxon>
        <taxon>Actinomycetota</taxon>
        <taxon>Actinomycetes</taxon>
        <taxon>Kitasatosporales</taxon>
        <taxon>Streptomycetaceae</taxon>
        <taxon>Streptacidiphilus</taxon>
    </lineage>
</organism>
<dbReference type="NCBIfam" id="TIGR00442">
    <property type="entry name" value="hisS"/>
    <property type="match status" value="1"/>
</dbReference>
<keyword evidence="5 10" id="KW-0547">Nucleotide-binding</keyword>
<reference evidence="12 13" key="1">
    <citation type="submission" date="2024-09" db="EMBL/GenBank/DDBJ databases">
        <authorList>
            <person name="Lee S.D."/>
        </authorList>
    </citation>
    <scope>NUCLEOTIDE SEQUENCE [LARGE SCALE GENOMIC DNA]</scope>
    <source>
        <strain evidence="12 13">N1-5</strain>
    </source>
</reference>
<comment type="caution">
    <text evidence="12">The sequence shown here is derived from an EMBL/GenBank/DDBJ whole genome shotgun (WGS) entry which is preliminary data.</text>
</comment>
<dbReference type="Pfam" id="PF13393">
    <property type="entry name" value="tRNA-synt_His"/>
    <property type="match status" value="1"/>
</dbReference>
<evidence type="ECO:0000256" key="6">
    <source>
        <dbReference type="ARBA" id="ARBA00022840"/>
    </source>
</evidence>
<dbReference type="EC" id="6.1.1.21" evidence="10"/>
<feature type="domain" description="Aminoacyl-transfer RNA synthetases class-II family profile" evidence="11">
    <location>
        <begin position="1"/>
        <end position="323"/>
    </location>
</feature>
<dbReference type="InterPro" id="IPR004516">
    <property type="entry name" value="HisRS/HisZ"/>
</dbReference>
<dbReference type="CDD" id="cd00773">
    <property type="entry name" value="HisRS-like_core"/>
    <property type="match status" value="1"/>
</dbReference>
<evidence type="ECO:0000256" key="4">
    <source>
        <dbReference type="ARBA" id="ARBA00022598"/>
    </source>
</evidence>
<evidence type="ECO:0000313" key="12">
    <source>
        <dbReference type="EMBL" id="MFC1404706.1"/>
    </source>
</evidence>